<evidence type="ECO:0000313" key="1">
    <source>
        <dbReference type="EMBL" id="ATC83228.1"/>
    </source>
</evidence>
<proteinExistence type="predicted"/>
<organism evidence="1 2">
    <name type="scientific">Pseudoalteromonas agarivorans DSM 14585</name>
    <dbReference type="NCBI Taxonomy" id="1312369"/>
    <lineage>
        <taxon>Bacteria</taxon>
        <taxon>Pseudomonadati</taxon>
        <taxon>Pseudomonadota</taxon>
        <taxon>Gammaproteobacteria</taxon>
        <taxon>Alteromonadales</taxon>
        <taxon>Pseudoalteromonadaceae</taxon>
        <taxon>Pseudoalteromonas</taxon>
    </lineage>
</organism>
<reference evidence="1" key="1">
    <citation type="submission" date="2015-03" db="EMBL/GenBank/DDBJ databases">
        <authorList>
            <person name="Xie B.-B."/>
            <person name="Rong J.-C."/>
            <person name="Qin Q.-L."/>
            <person name="Zhang Y.-Z."/>
        </authorList>
    </citation>
    <scope>NUCLEOTIDE SEQUENCE</scope>
    <source>
        <strain evidence="1">DSM 14585</strain>
    </source>
</reference>
<keyword evidence="2" id="KW-1185">Reference proteome</keyword>
<gene>
    <name evidence="1" type="ORF">PAGA_a3030</name>
</gene>
<name>A0ACA8DZL2_9GAMM</name>
<accession>A0ACA8DZL2</accession>
<protein>
    <submittedName>
        <fullName evidence="1">Uncharacterized protein</fullName>
    </submittedName>
</protein>
<dbReference type="Proteomes" id="UP000217277">
    <property type="component" value="Chromosome I"/>
</dbReference>
<dbReference type="EMBL" id="CP011011">
    <property type="protein sequence ID" value="ATC83228.1"/>
    <property type="molecule type" value="Genomic_DNA"/>
</dbReference>
<sequence length="1158" mass="130298">MNISMKANKSVVSSKTFLRWITFFFGLLLVLAVLLFEMHVKKGVLIQIEDEFTATNLRLKEVVTSFISRSKSDLSFLHSTPPISGLPRAHYNNGIDPYDGTTYAQWKEQLETIFIGFMENNLNVEQLRIIAITASGEELIRVQRRGASVEAVADYSLQPKSGELYFLPSSQLEAKQIYLSPMSLNREFREVTFPYKPMLRFSIPIYSEEGKRFAFLIMNVSANTLIEKLTTTVFDYSQLIISSSEGDFLYHPIEKYRFTRDLAPNITWDTLYEQPIQYQGLYRVDSKQKAGDQYYMFSDTVQMRPGKKFSYIDLSTVVSKQYIDTMISDKRLLTYGFLLVIIFFTVILLITFYRNATRSQMLAEARRESSAIVDGSIDAIVGLNLQGELTSLNFSAERLLSTSRALSIGRHTNELILLQQLPIDTYIADLENSKPQIKDERSIEVNGQSYFFAISVSPVFSEQLVLNGLALIIRDISKEKAAEIKVKRLNSELESKVRNRTQDLAEAKDLAIKNSDLKSAFISNISHELRSPLNGVIGTLNILKREELPEKSRRLISMMELSATNLNLLINDILDLSKIEAGKLELNFRTFNPKYLIEGLVESCAILAFDKELEVYLDTRGLNCQRAVSDPLRLTQIINNLINNAIKFTERGFIKIKVESEKIEDQKHKLIISVQDTGVGIEYSAQQHLFKAFNQADSSINAESGGTGLGLSICKKLCLMMGGDIKVNSVPHKGSTFSFDIIIDSESSENTPQNNHYLSKKVLVINNNKESQELLGQLIRHEGGEVELSNFEDLADITAEPYDIIFLDAEDNKNGELEQIIDGFMHHKSNVKIVVLHKPGWPLPEGISSKITTISKPFTQSDLLRAIGLTLSKLDQLQLLTVEASENSDIPVRTLEQIDGCSILIVDDTEINIAVAVAALEFLPIHVKTASNGEQAIEALKLSRLAGKPICCILMDCQMPILNGYQACEKIRAGDAGNEFINIPIIAMTANAMMGEKEKCLSVGMNDYISKPIQANEAQAKVIEWALSNYEKNEHPVTEILAEKEVLWDHGAALSRLLNKEALLIKICTMFIKTAPEKFNQLTEFVDDHNYEQVRQVAHSLKGLCGEISADRLRSLFAEIELQASKGQLDIEKEFSLLEKQLPVLLNDINDWLEEDNG</sequence>
<evidence type="ECO:0000313" key="2">
    <source>
        <dbReference type="Proteomes" id="UP000217277"/>
    </source>
</evidence>